<evidence type="ECO:0000256" key="5">
    <source>
        <dbReference type="ARBA" id="ARBA00039314"/>
    </source>
</evidence>
<evidence type="ECO:0000256" key="1">
    <source>
        <dbReference type="ARBA" id="ARBA00012423"/>
    </source>
</evidence>
<dbReference type="Proteomes" id="UP000013243">
    <property type="component" value="Plasmid unnamed1"/>
</dbReference>
<evidence type="ECO:0000256" key="8">
    <source>
        <dbReference type="ARBA" id="ARBA00042704"/>
    </source>
</evidence>
<dbReference type="AlphaFoldDB" id="A0A1B1A9S5"/>
<evidence type="ECO:0000256" key="6">
    <source>
        <dbReference type="ARBA" id="ARBA00041520"/>
    </source>
</evidence>
<comment type="function">
    <text evidence="9">Acts as an acyl-protein thioesterase that hydrolyzes fatty acids from acylated residues in proteins. Regulates the mitochondrial S-depalmitoylation of the nucleophilic active site residue of peroxiredoxin-5/PRDX5, a key antioxidant protein, therefore modulating mitochondrial antioxidant ability. Also catalyzes the deglucuronidation of mycophenolic acid acyl-glucuronide, an active metabolite of the immunosuppressant drug mycophenolate.</text>
</comment>
<dbReference type="GeneID" id="28252434"/>
<evidence type="ECO:0000256" key="2">
    <source>
        <dbReference type="ARBA" id="ARBA00022801"/>
    </source>
</evidence>
<evidence type="ECO:0000256" key="3">
    <source>
        <dbReference type="ARBA" id="ARBA00022946"/>
    </source>
</evidence>
<dbReference type="EMBL" id="CP015231">
    <property type="protein sequence ID" value="ANP43300.1"/>
    <property type="molecule type" value="Genomic_DNA"/>
</dbReference>
<keyword evidence="2 13" id="KW-0378">Hydrolase</keyword>
<dbReference type="Gene3D" id="3.40.50.1820">
    <property type="entry name" value="alpha/beta hydrolase"/>
    <property type="match status" value="1"/>
</dbReference>
<dbReference type="SUPFAM" id="SSF53474">
    <property type="entry name" value="alpha/beta-Hydrolases"/>
    <property type="match status" value="1"/>
</dbReference>
<dbReference type="Pfam" id="PF12697">
    <property type="entry name" value="Abhydrolase_6"/>
    <property type="match status" value="1"/>
</dbReference>
<dbReference type="GO" id="GO:0102390">
    <property type="term" value="F:mycophenolic acid acyl-glucuronide esterase activity"/>
    <property type="evidence" value="ECO:0007669"/>
    <property type="project" value="UniProtKB-EC"/>
</dbReference>
<keyword evidence="3" id="KW-0809">Transit peptide</keyword>
<sequence length="250" mass="27248">MAPQYLDTAEGRRIAYHKTEGQGPCVVFLGGLKSDMEGTKALFLEEWAKARGQAFLRFDYSGHGESSGQFEEGCIGDWHADTLAAVDALTEGEIVPVGSSMGGWQALLLAKARAARIKGMVTIAAAPDFTEDGYWANFTDAQKAELERHGRVELPSDYMEPYVVTKRMVENGRQNLVLRGDLNLPFPVRCLQGTADTAVSTDTALRLLDHATCEDMQLTLVKDAGHRFSDEACLALIEKAVEEVCCGNAN</sequence>
<evidence type="ECO:0000259" key="12">
    <source>
        <dbReference type="Pfam" id="PF12697"/>
    </source>
</evidence>
<dbReference type="PANTHER" id="PTHR16138:SF7">
    <property type="entry name" value="PALMITOYL-PROTEIN THIOESTERASE ABHD10, MITOCHONDRIAL"/>
    <property type="match status" value="1"/>
</dbReference>
<dbReference type="InterPro" id="IPR029058">
    <property type="entry name" value="AB_hydrolase_fold"/>
</dbReference>
<dbReference type="EC" id="3.1.1.93" evidence="4"/>
<evidence type="ECO:0000313" key="14">
    <source>
        <dbReference type="Proteomes" id="UP000013243"/>
    </source>
</evidence>
<evidence type="ECO:0000256" key="4">
    <source>
        <dbReference type="ARBA" id="ARBA00039132"/>
    </source>
</evidence>
<feature type="domain" description="AB hydrolase-1" evidence="12">
    <location>
        <begin position="46"/>
        <end position="230"/>
    </location>
</feature>
<evidence type="ECO:0000256" key="10">
    <source>
        <dbReference type="ARBA" id="ARBA00047409"/>
    </source>
</evidence>
<gene>
    <name evidence="13" type="ORF">K529_021325</name>
</gene>
<reference evidence="13 14" key="1">
    <citation type="journal article" date="2016" name="ISME J.">
        <title>Global occurrence and heterogeneity of the Roseobacter-clade species Ruegeria mobilis.</title>
        <authorList>
            <person name="Sonnenschein E."/>
            <person name="Gram L."/>
        </authorList>
    </citation>
    <scope>NUCLEOTIDE SEQUENCE [LARGE SCALE GENOMIC DNA]</scope>
    <source>
        <strain evidence="13 14">F1926</strain>
        <plasmid evidence="13 14">unnamed1</plasmid>
    </source>
</reference>
<dbReference type="InterPro" id="IPR052382">
    <property type="entry name" value="ABHD10_acyl-thioesterase"/>
</dbReference>
<dbReference type="OrthoDB" id="9813296at2"/>
<comment type="catalytic activity">
    <reaction evidence="11">
        <text>mycophenolic acid O-acyl-beta-D-glucuronide + H2O = mycophenolate + D-glucuronate + H(+)</text>
        <dbReference type="Rhea" id="RHEA:34179"/>
        <dbReference type="ChEBI" id="CHEBI:15377"/>
        <dbReference type="ChEBI" id="CHEBI:15378"/>
        <dbReference type="ChEBI" id="CHEBI:58720"/>
        <dbReference type="ChEBI" id="CHEBI:62932"/>
        <dbReference type="ChEBI" id="CHEBI:66982"/>
        <dbReference type="EC" id="3.1.1.93"/>
    </reaction>
    <physiologicalReaction direction="left-to-right" evidence="11">
        <dbReference type="Rhea" id="RHEA:34180"/>
    </physiologicalReaction>
</comment>
<evidence type="ECO:0000313" key="13">
    <source>
        <dbReference type="EMBL" id="ANP43300.1"/>
    </source>
</evidence>
<dbReference type="InterPro" id="IPR000073">
    <property type="entry name" value="AB_hydrolase_1"/>
</dbReference>
<organism evidence="13 14">
    <name type="scientific">Tritonibacter mobilis F1926</name>
    <dbReference type="NCBI Taxonomy" id="1265309"/>
    <lineage>
        <taxon>Bacteria</taxon>
        <taxon>Pseudomonadati</taxon>
        <taxon>Pseudomonadota</taxon>
        <taxon>Alphaproteobacteria</taxon>
        <taxon>Rhodobacterales</taxon>
        <taxon>Paracoccaceae</taxon>
        <taxon>Tritonibacter</taxon>
    </lineage>
</organism>
<accession>A0A1B1A9S5</accession>
<name>A0A1B1A9S5_9RHOB</name>
<geneLocation type="plasmid" evidence="13 14">
    <name>unnamed1</name>
</geneLocation>
<dbReference type="KEGG" id="rmb:K529_021325"/>
<evidence type="ECO:0000256" key="9">
    <source>
        <dbReference type="ARBA" id="ARBA00046047"/>
    </source>
</evidence>
<keyword evidence="13" id="KW-0614">Plasmid</keyword>
<dbReference type="GO" id="GO:0008474">
    <property type="term" value="F:palmitoyl-(protein) hydrolase activity"/>
    <property type="evidence" value="ECO:0007669"/>
    <property type="project" value="UniProtKB-EC"/>
</dbReference>
<protein>
    <recommendedName>
        <fullName evidence="5">Palmitoyl-protein thioesterase ABHD10, mitochondrial</fullName>
        <ecNumber evidence="4">3.1.1.93</ecNumber>
        <ecNumber evidence="1">3.1.2.22</ecNumber>
    </recommendedName>
    <alternativeName>
        <fullName evidence="7">Acyl-protein thioesterase ABHD10</fullName>
    </alternativeName>
    <alternativeName>
        <fullName evidence="8">Alpha/beta hydrolase domain-containing protein 10</fullName>
    </alternativeName>
    <alternativeName>
        <fullName evidence="6">Mycophenolic acid acyl-glucuronide esterase, mitochondrial</fullName>
    </alternativeName>
</protein>
<dbReference type="EC" id="3.1.2.22" evidence="1"/>
<proteinExistence type="predicted"/>
<comment type="catalytic activity">
    <reaction evidence="10">
        <text>S-hexadecanoyl-L-cysteinyl-[protein] + H2O = L-cysteinyl-[protein] + hexadecanoate + H(+)</text>
        <dbReference type="Rhea" id="RHEA:19233"/>
        <dbReference type="Rhea" id="RHEA-COMP:10131"/>
        <dbReference type="Rhea" id="RHEA-COMP:11032"/>
        <dbReference type="ChEBI" id="CHEBI:7896"/>
        <dbReference type="ChEBI" id="CHEBI:15377"/>
        <dbReference type="ChEBI" id="CHEBI:15378"/>
        <dbReference type="ChEBI" id="CHEBI:29950"/>
        <dbReference type="ChEBI" id="CHEBI:74151"/>
        <dbReference type="EC" id="3.1.2.22"/>
    </reaction>
    <physiologicalReaction direction="left-to-right" evidence="10">
        <dbReference type="Rhea" id="RHEA:19234"/>
    </physiologicalReaction>
</comment>
<dbReference type="RefSeq" id="WP_005613664.1">
    <property type="nucleotide sequence ID" value="NZ_CP015231.1"/>
</dbReference>
<evidence type="ECO:0000256" key="11">
    <source>
        <dbReference type="ARBA" id="ARBA00047972"/>
    </source>
</evidence>
<evidence type="ECO:0000256" key="7">
    <source>
        <dbReference type="ARBA" id="ARBA00042645"/>
    </source>
</evidence>
<dbReference type="PANTHER" id="PTHR16138">
    <property type="entry name" value="MYCOPHENOLIC ACID ACYL-GLUCURONIDE ESTERASE, MITOCHONDRIAL"/>
    <property type="match status" value="1"/>
</dbReference>